<feature type="domain" description="NADP-dependent oxidoreductase" evidence="7">
    <location>
        <begin position="203"/>
        <end position="266"/>
    </location>
</feature>
<dbReference type="GO" id="GO:0030431">
    <property type="term" value="P:sleep"/>
    <property type="evidence" value="ECO:0007669"/>
    <property type="project" value="InterPro"/>
</dbReference>
<dbReference type="AlphaFoldDB" id="A0AAE1F414"/>
<evidence type="ECO:0000313" key="8">
    <source>
        <dbReference type="EMBL" id="KAK3866847.1"/>
    </source>
</evidence>
<accession>A0AAE1F414</accession>
<dbReference type="InterPro" id="IPR031424">
    <property type="entry name" value="QVR-like"/>
</dbReference>
<comment type="similarity">
    <text evidence="1">Belongs to the aldo/keto reductase family.</text>
</comment>
<dbReference type="PROSITE" id="PS00798">
    <property type="entry name" value="ALDOKETO_REDUCTASE_1"/>
    <property type="match status" value="1"/>
</dbReference>
<evidence type="ECO:0000313" key="9">
    <source>
        <dbReference type="Proteomes" id="UP001286313"/>
    </source>
</evidence>
<dbReference type="InterPro" id="IPR023210">
    <property type="entry name" value="NADP_OxRdtase_dom"/>
</dbReference>
<proteinExistence type="inferred from homology"/>
<organism evidence="8 9">
    <name type="scientific">Petrolisthes cinctipes</name>
    <name type="common">Flat porcelain crab</name>
    <dbReference type="NCBI Taxonomy" id="88211"/>
    <lineage>
        <taxon>Eukaryota</taxon>
        <taxon>Metazoa</taxon>
        <taxon>Ecdysozoa</taxon>
        <taxon>Arthropoda</taxon>
        <taxon>Crustacea</taxon>
        <taxon>Multicrustacea</taxon>
        <taxon>Malacostraca</taxon>
        <taxon>Eumalacostraca</taxon>
        <taxon>Eucarida</taxon>
        <taxon>Decapoda</taxon>
        <taxon>Pleocyemata</taxon>
        <taxon>Anomura</taxon>
        <taxon>Galatheoidea</taxon>
        <taxon>Porcellanidae</taxon>
        <taxon>Petrolisthes</taxon>
    </lineage>
</organism>
<keyword evidence="2 6" id="KW-0732">Signal</keyword>
<sequence length="269" mass="30024">MKTLITVVVTLLIGTAAALKCYVCNTGNDSACGDEFNADSPALQAAFIQECGNSTEFVDMEPFCRKTKEYIEYTHLDVVVEYRVHRECGYMKREGYDCYQKRAEDYVQDVCQCTSDLCNTAPSFKPLTPLLALTLPFFAKFIPDNTSGHWVTTILADGSTTLTCFRKFSHNNKKAQNNSATEVKKVMQKATILSNGVSMPLVGFGTYKIRGHELIFSVVKAALEAGYRSFDTAAVYRNEKDLGEALLHYLPKFGLTRKDIFITSKLSKC</sequence>
<evidence type="ECO:0000256" key="4">
    <source>
        <dbReference type="ARBA" id="ARBA00023002"/>
    </source>
</evidence>
<dbReference type="EMBL" id="JAWQEG010003324">
    <property type="protein sequence ID" value="KAK3866847.1"/>
    <property type="molecule type" value="Genomic_DNA"/>
</dbReference>
<dbReference type="Proteomes" id="UP001286313">
    <property type="component" value="Unassembled WGS sequence"/>
</dbReference>
<keyword evidence="5" id="KW-0325">Glycoprotein</keyword>
<feature type="chain" id="PRO_5042063723" description="NADP-dependent oxidoreductase domain-containing protein" evidence="6">
    <location>
        <begin position="19"/>
        <end position="269"/>
    </location>
</feature>
<keyword evidence="4" id="KW-0560">Oxidoreductase</keyword>
<dbReference type="Pfam" id="PF00248">
    <property type="entry name" value="Aldo_ket_red"/>
    <property type="match status" value="1"/>
</dbReference>
<evidence type="ECO:0000256" key="1">
    <source>
        <dbReference type="ARBA" id="ARBA00007905"/>
    </source>
</evidence>
<evidence type="ECO:0000256" key="5">
    <source>
        <dbReference type="ARBA" id="ARBA00023180"/>
    </source>
</evidence>
<evidence type="ECO:0000256" key="3">
    <source>
        <dbReference type="ARBA" id="ARBA00022857"/>
    </source>
</evidence>
<dbReference type="InterPro" id="IPR018170">
    <property type="entry name" value="Aldo/ket_reductase_CS"/>
</dbReference>
<dbReference type="PANTHER" id="PTHR43827">
    <property type="entry name" value="2,5-DIKETO-D-GLUCONIC ACID REDUCTASE"/>
    <property type="match status" value="1"/>
</dbReference>
<dbReference type="SUPFAM" id="SSF51430">
    <property type="entry name" value="NAD(P)-linked oxidoreductase"/>
    <property type="match status" value="1"/>
</dbReference>
<protein>
    <recommendedName>
        <fullName evidence="7">NADP-dependent oxidoreductase domain-containing protein</fullName>
    </recommendedName>
</protein>
<dbReference type="InterPro" id="IPR020471">
    <property type="entry name" value="AKR"/>
</dbReference>
<name>A0AAE1F414_PETCI</name>
<evidence type="ECO:0000256" key="6">
    <source>
        <dbReference type="SAM" id="SignalP"/>
    </source>
</evidence>
<gene>
    <name evidence="8" type="ORF">Pcinc_027651</name>
</gene>
<feature type="signal peptide" evidence="6">
    <location>
        <begin position="1"/>
        <end position="18"/>
    </location>
</feature>
<dbReference type="PANTHER" id="PTHR43827:SF3">
    <property type="entry name" value="NADP-DEPENDENT OXIDOREDUCTASE DOMAIN-CONTAINING PROTEIN"/>
    <property type="match status" value="1"/>
</dbReference>
<reference evidence="8" key="1">
    <citation type="submission" date="2023-10" db="EMBL/GenBank/DDBJ databases">
        <title>Genome assemblies of two species of porcelain crab, Petrolisthes cinctipes and Petrolisthes manimaculis (Anomura: Porcellanidae).</title>
        <authorList>
            <person name="Angst P."/>
        </authorList>
    </citation>
    <scope>NUCLEOTIDE SEQUENCE</scope>
    <source>
        <strain evidence="8">PB745_01</strain>
        <tissue evidence="8">Gill</tissue>
    </source>
</reference>
<dbReference type="Pfam" id="PF17064">
    <property type="entry name" value="QVR"/>
    <property type="match status" value="1"/>
</dbReference>
<keyword evidence="9" id="KW-1185">Reference proteome</keyword>
<dbReference type="InterPro" id="IPR036812">
    <property type="entry name" value="NAD(P)_OxRdtase_dom_sf"/>
</dbReference>
<evidence type="ECO:0000256" key="2">
    <source>
        <dbReference type="ARBA" id="ARBA00022729"/>
    </source>
</evidence>
<dbReference type="GO" id="GO:0016616">
    <property type="term" value="F:oxidoreductase activity, acting on the CH-OH group of donors, NAD or NADP as acceptor"/>
    <property type="evidence" value="ECO:0007669"/>
    <property type="project" value="UniProtKB-ARBA"/>
</dbReference>
<keyword evidence="3" id="KW-0521">NADP</keyword>
<evidence type="ECO:0000259" key="7">
    <source>
        <dbReference type="Pfam" id="PF00248"/>
    </source>
</evidence>
<comment type="caution">
    <text evidence="8">The sequence shown here is derived from an EMBL/GenBank/DDBJ whole genome shotgun (WGS) entry which is preliminary data.</text>
</comment>
<dbReference type="GO" id="GO:0032222">
    <property type="term" value="P:regulation of synaptic transmission, cholinergic"/>
    <property type="evidence" value="ECO:0007669"/>
    <property type="project" value="InterPro"/>
</dbReference>
<dbReference type="Gene3D" id="3.20.20.100">
    <property type="entry name" value="NADP-dependent oxidoreductase domain"/>
    <property type="match status" value="1"/>
</dbReference>